<evidence type="ECO:0000259" key="3">
    <source>
        <dbReference type="Pfam" id="PF25115"/>
    </source>
</evidence>
<dbReference type="PANTHER" id="PTHR31002:SF34">
    <property type="entry name" value="CELL WALL PROTEIN CWP1-RELATED"/>
    <property type="match status" value="1"/>
</dbReference>
<evidence type="ECO:0000313" key="7">
    <source>
        <dbReference type="Proteomes" id="UP000184330"/>
    </source>
</evidence>
<dbReference type="InterPro" id="IPR050788">
    <property type="entry name" value="Yeast_SRP1/TIP1_CWP"/>
</dbReference>
<evidence type="ECO:0000256" key="2">
    <source>
        <dbReference type="SAM" id="SignalP"/>
    </source>
</evidence>
<dbReference type="GO" id="GO:0005975">
    <property type="term" value="P:carbohydrate metabolic process"/>
    <property type="evidence" value="ECO:0007669"/>
    <property type="project" value="InterPro"/>
</dbReference>
<evidence type="ECO:0000259" key="4">
    <source>
        <dbReference type="Pfam" id="PF25116"/>
    </source>
</evidence>
<feature type="region of interest" description="Disordered" evidence="1">
    <location>
        <begin position="32"/>
        <end position="52"/>
    </location>
</feature>
<feature type="domain" description="Agd3 C-terminal" evidence="5">
    <location>
        <begin position="655"/>
        <end position="722"/>
    </location>
</feature>
<dbReference type="InterPro" id="IPR056825">
    <property type="entry name" value="Agd3_C"/>
</dbReference>
<gene>
    <name evidence="6" type="ORF">PAC_03327</name>
</gene>
<dbReference type="PANTHER" id="PTHR31002">
    <property type="entry name" value="SERIPAUPERIN"/>
    <property type="match status" value="1"/>
</dbReference>
<dbReference type="EMBL" id="FJOG01000003">
    <property type="protein sequence ID" value="CZR53449.1"/>
    <property type="molecule type" value="Genomic_DNA"/>
</dbReference>
<evidence type="ECO:0000313" key="6">
    <source>
        <dbReference type="EMBL" id="CZR53449.1"/>
    </source>
</evidence>
<evidence type="ECO:0000256" key="1">
    <source>
        <dbReference type="SAM" id="MobiDB-lite"/>
    </source>
</evidence>
<sequence length="724" mass="78741">MAIHRSFLLQFLALVLLSTLISAAKVRRATSSTLPSSTSSSHTLTPSSSPKSAAASSTVTVLATILVFSTDETSSYSATSGLNAHGIPYQLVIVPSGGTTLPTLNSSATSGNYGGIILLSEPSGLTIVQWQEMYAYQEAFGVRMVRLDADPDGGVDGSSFGTTGANSDSGCCNSNIEQLVYFTNTSAFPTANLIENAGRSTLNIWHSPAIITDSSTTVQIAQFGPSNDSTFATDTTAAVINTNGKRQQMVWFTEFATDWSLTSNFLMHAHINWVTRGLYVGQRRILFNTQVDDMHLETQLYTPANTWFRARPSDLDAHVAWQAKLNSRLPAGSLYRMEIGHNGNGNVEYAVLNDTAGTICTPETWIQYTGVMTVPPLEFQKPIGTGTSIWPTSPGWLEWSAECLALDELLEWFLVPANRDQFSHISHSFTHENEDNATYSDVVNEIQYNQAWLAKVNLSSAEYYSPQGLIPPAITGLHNGDALQAWWDNGLTYAVSDTSRPLLLNPDNEYWPLITNVSASGFAGMTVVPRWTMPIYFDCDVASCNVVEWDETAGGDGIFDDLLSFCREEWTGALLSLHQDPYMLHQANLRQGDTPSFTVGPVSGNLSLLQIFVETVLQELTRLTTWPVITKIHDATAVAFNNRMAQDQCLPQLTYIVSNNAITSVSVVAKQGWCNVPIPVTFPVSATAPGATATAEQIGTDPLTLWVMADSSTVTFSLSEPIPL</sequence>
<dbReference type="Pfam" id="PF25115">
    <property type="entry name" value="Agd3_CE"/>
    <property type="match status" value="1"/>
</dbReference>
<dbReference type="STRING" id="576137.A0A1L7WL03"/>
<dbReference type="Pfam" id="PF25117">
    <property type="entry name" value="Agd3_C"/>
    <property type="match status" value="1"/>
</dbReference>
<feature type="chain" id="PRO_5012431095" evidence="2">
    <location>
        <begin position="24"/>
        <end position="724"/>
    </location>
</feature>
<dbReference type="SUPFAM" id="SSF88713">
    <property type="entry name" value="Glycoside hydrolase/deacetylase"/>
    <property type="match status" value="1"/>
</dbReference>
<feature type="signal peptide" evidence="2">
    <location>
        <begin position="1"/>
        <end position="23"/>
    </location>
</feature>
<keyword evidence="7" id="KW-1185">Reference proteome</keyword>
<feature type="domain" description="Agd3 CBM87" evidence="4">
    <location>
        <begin position="62"/>
        <end position="273"/>
    </location>
</feature>
<name>A0A1L7WL03_9HELO</name>
<dbReference type="Pfam" id="PF25116">
    <property type="entry name" value="CBM87_Agd3"/>
    <property type="match status" value="1"/>
</dbReference>
<dbReference type="AlphaFoldDB" id="A0A1L7WL03"/>
<keyword evidence="2" id="KW-0732">Signal</keyword>
<organism evidence="6 7">
    <name type="scientific">Phialocephala subalpina</name>
    <dbReference type="NCBI Taxonomy" id="576137"/>
    <lineage>
        <taxon>Eukaryota</taxon>
        <taxon>Fungi</taxon>
        <taxon>Dikarya</taxon>
        <taxon>Ascomycota</taxon>
        <taxon>Pezizomycotina</taxon>
        <taxon>Leotiomycetes</taxon>
        <taxon>Helotiales</taxon>
        <taxon>Mollisiaceae</taxon>
        <taxon>Phialocephala</taxon>
        <taxon>Phialocephala fortinii species complex</taxon>
    </lineage>
</organism>
<dbReference type="InterPro" id="IPR056826">
    <property type="entry name" value="Agd3_CE"/>
</dbReference>
<dbReference type="Proteomes" id="UP000184330">
    <property type="component" value="Unassembled WGS sequence"/>
</dbReference>
<reference evidence="6 7" key="1">
    <citation type="submission" date="2016-03" db="EMBL/GenBank/DDBJ databases">
        <authorList>
            <person name="Ploux O."/>
        </authorList>
    </citation>
    <scope>NUCLEOTIDE SEQUENCE [LARGE SCALE GENOMIC DNA]</scope>
    <source>
        <strain evidence="6 7">UAMH 11012</strain>
    </source>
</reference>
<accession>A0A1L7WL03</accession>
<dbReference type="Gene3D" id="3.20.20.370">
    <property type="entry name" value="Glycoside hydrolase/deacetylase"/>
    <property type="match status" value="1"/>
</dbReference>
<feature type="domain" description="Agd3 deacetylase" evidence="3">
    <location>
        <begin position="287"/>
        <end position="653"/>
    </location>
</feature>
<dbReference type="InterPro" id="IPR056827">
    <property type="entry name" value="CBM87_Agd3"/>
</dbReference>
<protein>
    <submittedName>
        <fullName evidence="6">Related to extracellular serine-rich protein</fullName>
    </submittedName>
</protein>
<dbReference type="InterPro" id="IPR011330">
    <property type="entry name" value="Glyco_hydro/deAcase_b/a-brl"/>
</dbReference>
<proteinExistence type="predicted"/>
<dbReference type="OrthoDB" id="2113314at2759"/>
<evidence type="ECO:0000259" key="5">
    <source>
        <dbReference type="Pfam" id="PF25117"/>
    </source>
</evidence>